<evidence type="ECO:0000256" key="12">
    <source>
        <dbReference type="PIRSR" id="PIRSR000388-3"/>
    </source>
</evidence>
<evidence type="ECO:0000256" key="4">
    <source>
        <dbReference type="ARBA" id="ARBA00022655"/>
    </source>
</evidence>
<dbReference type="NCBIfam" id="TIGR00222">
    <property type="entry name" value="panB"/>
    <property type="match status" value="1"/>
</dbReference>
<evidence type="ECO:0000256" key="7">
    <source>
        <dbReference type="ARBA" id="ARBA00022842"/>
    </source>
</evidence>
<evidence type="ECO:0000256" key="1">
    <source>
        <dbReference type="ARBA" id="ARBA00005033"/>
    </source>
</evidence>
<keyword evidence="6 9" id="KW-0479">Metal-binding</keyword>
<feature type="binding site" evidence="9 12">
    <location>
        <position position="112"/>
    </location>
    <ligand>
        <name>Mg(2+)</name>
        <dbReference type="ChEBI" id="CHEBI:18420"/>
    </ligand>
</feature>
<keyword evidence="5 9" id="KW-0808">Transferase</keyword>
<evidence type="ECO:0000256" key="8">
    <source>
        <dbReference type="ARBA" id="ARBA00056497"/>
    </source>
</evidence>
<dbReference type="EC" id="2.1.2.11" evidence="9"/>
<evidence type="ECO:0000256" key="9">
    <source>
        <dbReference type="HAMAP-Rule" id="MF_00156"/>
    </source>
</evidence>
<evidence type="ECO:0000256" key="5">
    <source>
        <dbReference type="ARBA" id="ARBA00022679"/>
    </source>
</evidence>
<keyword evidence="7 9" id="KW-0460">Magnesium</keyword>
<dbReference type="PANTHER" id="PTHR20881:SF0">
    <property type="entry name" value="3-METHYL-2-OXOBUTANOATE HYDROXYMETHYLTRANSFERASE"/>
    <property type="match status" value="1"/>
</dbReference>
<evidence type="ECO:0000256" key="3">
    <source>
        <dbReference type="ARBA" id="ARBA00011424"/>
    </source>
</evidence>
<comment type="function">
    <text evidence="8 9">Catalyzes the reversible reaction in which hydroxymethyl group from 5,10-methylenetetrahydrofolate is transferred onto alpha-ketoisovalerate to form ketopantoate.</text>
</comment>
<dbReference type="NCBIfam" id="NF001452">
    <property type="entry name" value="PRK00311.1"/>
    <property type="match status" value="1"/>
</dbReference>
<dbReference type="GO" id="GO:0005737">
    <property type="term" value="C:cytoplasm"/>
    <property type="evidence" value="ECO:0007669"/>
    <property type="project" value="UniProtKB-SubCell"/>
</dbReference>
<dbReference type="Proteomes" id="UP000182489">
    <property type="component" value="Unassembled WGS sequence"/>
</dbReference>
<dbReference type="InterPro" id="IPR003700">
    <property type="entry name" value="Pantoate_hydroxy_MeTrfase"/>
</dbReference>
<dbReference type="FunFam" id="3.20.20.60:FF:000003">
    <property type="entry name" value="3-methyl-2-oxobutanoate hydroxymethyltransferase"/>
    <property type="match status" value="1"/>
</dbReference>
<comment type="subcellular location">
    <subcellularLocation>
        <location evidence="9">Cytoplasm</location>
    </subcellularLocation>
</comment>
<feature type="binding site" evidence="9 12">
    <location>
        <position position="73"/>
    </location>
    <ligand>
        <name>Mg(2+)</name>
        <dbReference type="ChEBI" id="CHEBI:18420"/>
    </ligand>
</feature>
<dbReference type="SUPFAM" id="SSF51621">
    <property type="entry name" value="Phosphoenolpyruvate/pyruvate domain"/>
    <property type="match status" value="1"/>
</dbReference>
<dbReference type="AlphaFoldDB" id="A0AB38CB07"/>
<dbReference type="RefSeq" id="WP_175560520.1">
    <property type="nucleotide sequence ID" value="NZ_FPKH01000004.1"/>
</dbReference>
<comment type="similarity">
    <text evidence="2 9">Belongs to the PanB family.</text>
</comment>
<protein>
    <recommendedName>
        <fullName evidence="9">3-methyl-2-oxobutanoate hydroxymethyltransferase</fullName>
        <ecNumber evidence="9">2.1.2.11</ecNumber>
    </recommendedName>
    <alternativeName>
        <fullName evidence="9">Ketopantoate hydroxymethyltransferase</fullName>
        <shortName evidence="9">KPHMT</shortName>
    </alternativeName>
</protein>
<dbReference type="EMBL" id="FPKH01000004">
    <property type="protein sequence ID" value="SFX90495.1"/>
    <property type="molecule type" value="Genomic_DNA"/>
</dbReference>
<feature type="binding site" evidence="9 12">
    <location>
        <position position="142"/>
    </location>
    <ligand>
        <name>Mg(2+)</name>
        <dbReference type="ChEBI" id="CHEBI:18420"/>
    </ligand>
</feature>
<organism evidence="13 14">
    <name type="scientific">Janthinobacterium lividum</name>
    <dbReference type="NCBI Taxonomy" id="29581"/>
    <lineage>
        <taxon>Bacteria</taxon>
        <taxon>Pseudomonadati</taxon>
        <taxon>Pseudomonadota</taxon>
        <taxon>Betaproteobacteria</taxon>
        <taxon>Burkholderiales</taxon>
        <taxon>Oxalobacteraceae</taxon>
        <taxon>Janthinobacterium</taxon>
    </lineage>
</organism>
<dbReference type="InterPro" id="IPR015813">
    <property type="entry name" value="Pyrv/PenolPyrv_kinase-like_dom"/>
</dbReference>
<comment type="cofactor">
    <cofactor evidence="9 12">
        <name>Mg(2+)</name>
        <dbReference type="ChEBI" id="CHEBI:18420"/>
    </cofactor>
    <text evidence="9 12">Binds 1 Mg(2+) ion per subunit.</text>
</comment>
<evidence type="ECO:0000256" key="2">
    <source>
        <dbReference type="ARBA" id="ARBA00008676"/>
    </source>
</evidence>
<dbReference type="InterPro" id="IPR040442">
    <property type="entry name" value="Pyrv_kinase-like_dom_sf"/>
</dbReference>
<keyword evidence="4 9" id="KW-0566">Pantothenate biosynthesis</keyword>
<dbReference type="GO" id="GO:0000287">
    <property type="term" value="F:magnesium ion binding"/>
    <property type="evidence" value="ECO:0007669"/>
    <property type="project" value="TreeGrafter"/>
</dbReference>
<dbReference type="Pfam" id="PF02548">
    <property type="entry name" value="Pantoate_transf"/>
    <property type="match status" value="1"/>
</dbReference>
<comment type="subunit">
    <text evidence="3 9">Homodecamer; pentamer of dimers.</text>
</comment>
<evidence type="ECO:0000313" key="14">
    <source>
        <dbReference type="Proteomes" id="UP000182489"/>
    </source>
</evidence>
<keyword evidence="9" id="KW-0963">Cytoplasm</keyword>
<feature type="active site" description="Proton acceptor" evidence="9 10">
    <location>
        <position position="209"/>
    </location>
</feature>
<reference evidence="13 14" key="1">
    <citation type="submission" date="2016-11" db="EMBL/GenBank/DDBJ databases">
        <authorList>
            <person name="Varghese N."/>
            <person name="Submissions S."/>
        </authorList>
    </citation>
    <scope>NUCLEOTIDE SEQUENCE [LARGE SCALE GENOMIC DNA]</scope>
    <source>
        <strain evidence="13 14">NFR18</strain>
    </source>
</reference>
<evidence type="ECO:0000313" key="13">
    <source>
        <dbReference type="EMBL" id="SFX90495.1"/>
    </source>
</evidence>
<dbReference type="GO" id="GO:0015940">
    <property type="term" value="P:pantothenate biosynthetic process"/>
    <property type="evidence" value="ECO:0007669"/>
    <property type="project" value="UniProtKB-UniRule"/>
</dbReference>
<evidence type="ECO:0000256" key="11">
    <source>
        <dbReference type="PIRSR" id="PIRSR000388-2"/>
    </source>
</evidence>
<dbReference type="Gene3D" id="3.20.20.60">
    <property type="entry name" value="Phosphoenolpyruvate-binding domains"/>
    <property type="match status" value="1"/>
</dbReference>
<dbReference type="CDD" id="cd06557">
    <property type="entry name" value="KPHMT-like"/>
    <property type="match status" value="1"/>
</dbReference>
<name>A0AB38CB07_9BURK</name>
<evidence type="ECO:0000256" key="6">
    <source>
        <dbReference type="ARBA" id="ARBA00022723"/>
    </source>
</evidence>
<comment type="pathway">
    <text evidence="1 9">Cofactor biosynthesis; (R)-pantothenate biosynthesis; (R)-pantoate from 3-methyl-2-oxobutanoate: step 1/2.</text>
</comment>
<dbReference type="HAMAP" id="MF_00156">
    <property type="entry name" value="PanB"/>
    <property type="match status" value="1"/>
</dbReference>
<proteinExistence type="inferred from homology"/>
<evidence type="ECO:0000256" key="10">
    <source>
        <dbReference type="PIRSR" id="PIRSR000388-1"/>
    </source>
</evidence>
<feature type="binding site" evidence="9 11">
    <location>
        <position position="140"/>
    </location>
    <ligand>
        <name>3-methyl-2-oxobutanoate</name>
        <dbReference type="ChEBI" id="CHEBI:11851"/>
    </ligand>
</feature>
<accession>A0AB38CB07</accession>
<sequence>MSAYLQGTDLAAKDKAATPAPAPAKPVANKAVTIHTLATLRAAGEKITMLTCYDASFASLMDRCGVEILLIGDSLGMVCNGHNSTLPVTVAELAYHTASVARGSKSAMIMSDLPFGAYGTPETAYANAVILMQAGAHMIKIEGGAWLAETVRFLTERGIPICAHIGLTPQSVHQLGGYKVQGKSTESAAELKNDALVLQNAGAAIVLMEAMPTQLGKEVTDMLTIPTIGIGAGPDCSGQVLVMHDMLGVFPGRKARFVRNFMEGAASIDDAVTGYVKAVKDGSFPALEHCF</sequence>
<comment type="caution">
    <text evidence="13">The sequence shown here is derived from an EMBL/GenBank/DDBJ whole genome shotgun (WGS) entry which is preliminary data.</text>
</comment>
<gene>
    <name evidence="9" type="primary">panB</name>
    <name evidence="13" type="ORF">SAMN03097694_3657</name>
</gene>
<dbReference type="PIRSF" id="PIRSF000388">
    <property type="entry name" value="Pantoate_hydroxy_MeTrfase"/>
    <property type="match status" value="1"/>
</dbReference>
<dbReference type="GO" id="GO:0003864">
    <property type="term" value="F:3-methyl-2-oxobutanoate hydroxymethyltransferase activity"/>
    <property type="evidence" value="ECO:0007669"/>
    <property type="project" value="UniProtKB-UniRule"/>
</dbReference>
<feature type="binding site" evidence="9 11">
    <location>
        <position position="112"/>
    </location>
    <ligand>
        <name>3-methyl-2-oxobutanoate</name>
        <dbReference type="ChEBI" id="CHEBI:11851"/>
    </ligand>
</feature>
<dbReference type="PANTHER" id="PTHR20881">
    <property type="entry name" value="3-METHYL-2-OXOBUTANOATE HYDROXYMETHYLTRANSFERASE"/>
    <property type="match status" value="1"/>
</dbReference>
<feature type="binding site" evidence="9 11">
    <location>
        <begin position="73"/>
        <end position="74"/>
    </location>
    <ligand>
        <name>3-methyl-2-oxobutanoate</name>
        <dbReference type="ChEBI" id="CHEBI:11851"/>
    </ligand>
</feature>
<comment type="catalytic activity">
    <reaction evidence="9">
        <text>(6R)-5,10-methylene-5,6,7,8-tetrahydrofolate + 3-methyl-2-oxobutanoate + H2O = 2-dehydropantoate + (6S)-5,6,7,8-tetrahydrofolate</text>
        <dbReference type="Rhea" id="RHEA:11824"/>
        <dbReference type="ChEBI" id="CHEBI:11561"/>
        <dbReference type="ChEBI" id="CHEBI:11851"/>
        <dbReference type="ChEBI" id="CHEBI:15377"/>
        <dbReference type="ChEBI" id="CHEBI:15636"/>
        <dbReference type="ChEBI" id="CHEBI:57453"/>
        <dbReference type="EC" id="2.1.2.11"/>
    </reaction>
</comment>